<evidence type="ECO:0000256" key="1">
    <source>
        <dbReference type="SAM" id="MobiDB-lite"/>
    </source>
</evidence>
<feature type="region of interest" description="Disordered" evidence="1">
    <location>
        <begin position="333"/>
        <end position="355"/>
    </location>
</feature>
<proteinExistence type="predicted"/>
<dbReference type="Proteomes" id="UP001258017">
    <property type="component" value="Unassembled WGS sequence"/>
</dbReference>
<name>A0AAD9RBP7_9HYME</name>
<accession>A0AAD9RBP7</accession>
<feature type="compositionally biased region" description="Basic residues" evidence="1">
    <location>
        <begin position="386"/>
        <end position="417"/>
    </location>
</feature>
<organism evidence="2 3">
    <name type="scientific">Odynerus spinipes</name>
    <dbReference type="NCBI Taxonomy" id="1348599"/>
    <lineage>
        <taxon>Eukaryota</taxon>
        <taxon>Metazoa</taxon>
        <taxon>Ecdysozoa</taxon>
        <taxon>Arthropoda</taxon>
        <taxon>Hexapoda</taxon>
        <taxon>Insecta</taxon>
        <taxon>Pterygota</taxon>
        <taxon>Neoptera</taxon>
        <taxon>Endopterygota</taxon>
        <taxon>Hymenoptera</taxon>
        <taxon>Apocrita</taxon>
        <taxon>Aculeata</taxon>
        <taxon>Vespoidea</taxon>
        <taxon>Vespidae</taxon>
        <taxon>Eumeninae</taxon>
        <taxon>Odynerus</taxon>
    </lineage>
</organism>
<reference evidence="2" key="2">
    <citation type="journal article" date="2023" name="Commun. Biol.">
        <title>Intrasexual cuticular hydrocarbon dimorphism in a wasp sheds light on hydrocarbon biosynthesis genes in Hymenoptera.</title>
        <authorList>
            <person name="Moris V.C."/>
            <person name="Podsiadlowski L."/>
            <person name="Martin S."/>
            <person name="Oeyen J.P."/>
            <person name="Donath A."/>
            <person name="Petersen M."/>
            <person name="Wilbrandt J."/>
            <person name="Misof B."/>
            <person name="Liedtke D."/>
            <person name="Thamm M."/>
            <person name="Scheiner R."/>
            <person name="Schmitt T."/>
            <person name="Niehuis O."/>
        </authorList>
    </citation>
    <scope>NUCLEOTIDE SEQUENCE</scope>
    <source>
        <strain evidence="2">GBR_01_08_01A</strain>
    </source>
</reference>
<dbReference type="AlphaFoldDB" id="A0AAD9RBP7"/>
<evidence type="ECO:0000313" key="3">
    <source>
        <dbReference type="Proteomes" id="UP001258017"/>
    </source>
</evidence>
<protein>
    <submittedName>
        <fullName evidence="2">Uncharacterized protein</fullName>
    </submittedName>
</protein>
<gene>
    <name evidence="2" type="ORF">KPH14_005421</name>
</gene>
<feature type="region of interest" description="Disordered" evidence="1">
    <location>
        <begin position="93"/>
        <end position="125"/>
    </location>
</feature>
<keyword evidence="3" id="KW-1185">Reference proteome</keyword>
<reference evidence="2" key="1">
    <citation type="submission" date="2021-08" db="EMBL/GenBank/DDBJ databases">
        <authorList>
            <person name="Misof B."/>
            <person name="Oliver O."/>
            <person name="Podsiadlowski L."/>
            <person name="Donath A."/>
            <person name="Peters R."/>
            <person name="Mayer C."/>
            <person name="Rust J."/>
            <person name="Gunkel S."/>
            <person name="Lesny P."/>
            <person name="Martin S."/>
            <person name="Oeyen J.P."/>
            <person name="Petersen M."/>
            <person name="Panagiotis P."/>
            <person name="Wilbrandt J."/>
            <person name="Tanja T."/>
        </authorList>
    </citation>
    <scope>NUCLEOTIDE SEQUENCE</scope>
    <source>
        <strain evidence="2">GBR_01_08_01A</strain>
        <tissue evidence="2">Thorax + abdomen</tissue>
    </source>
</reference>
<sequence length="608" mass="69726">MSKLLSPYTRRQTYVFDVNVALLSSWSRWAKIIRIWPFASELLNRPNLEPFQQTRIRAYNKQLSQQNAMDCCYIKQNESTAAEKVFSNVSSPEMFDSDVENKDNEEQEAPIAEYASPKSNKENPSQATLIEKSDNYLLARINKFLSGVPPPPRHTICQSNCNDLLLRIQQNRQYFWTAYPIPEKKNVRLEEIDRSPKQGKLENNQRFPFCHANNTPRNLISAFDACDLHTDNVSKEEPSTTTRMVGNIEQETDVNNPSNSHDKSLLLYNTVGEREVSTLSWPDVYFHKFHGIHYNRNKAVEEFENLTMKLCERYIGAETQSTCNVFFSKEPGSARKRSTLAKRNYGQSPGKRLSHLARRRRTFSSANLQGLGLNDKKQLVLNIKKPISRKGKSPRGKSPRFKSPRGKSPRGSAKKRVSPPLDKAGPSKVFNCSNSNPQTIKRALFPTPKKKEDASMEVVKKLGTEESRKRKNEEELEGPRFKWAKSLSFDCPHELQNNTLCSWDRERHSSGNVLSQHEITFTQGKCELSDTHRKKLLWAVAEALRGRGIGMSHPQFKEYASHLARTVKKFMPDLENKNIPRKPGSTSDRMLKLAKHHALFIKDTRTTD</sequence>
<dbReference type="EMBL" id="JAIFRP010004405">
    <property type="protein sequence ID" value="KAK2576777.1"/>
    <property type="molecule type" value="Genomic_DNA"/>
</dbReference>
<comment type="caution">
    <text evidence="2">The sequence shown here is derived from an EMBL/GenBank/DDBJ whole genome shotgun (WGS) entry which is preliminary data.</text>
</comment>
<evidence type="ECO:0000313" key="2">
    <source>
        <dbReference type="EMBL" id="KAK2576777.1"/>
    </source>
</evidence>
<feature type="region of interest" description="Disordered" evidence="1">
    <location>
        <begin position="381"/>
        <end position="435"/>
    </location>
</feature>